<dbReference type="OrthoDB" id="255482at2"/>
<keyword evidence="1" id="KW-0472">Membrane</keyword>
<dbReference type="GO" id="GO:0005886">
    <property type="term" value="C:plasma membrane"/>
    <property type="evidence" value="ECO:0007669"/>
    <property type="project" value="TreeGrafter"/>
</dbReference>
<dbReference type="InterPro" id="IPR006160">
    <property type="entry name" value="SCFA_transpt_AtoE"/>
</dbReference>
<sequence>MFKKFTNGCVVLVQRYLPDPFLFAVILTLIVFVLAMIFTSQGPMTMVIHWSNGFWKLLEFSMQMALVLVTGHALANAPIIKKGLKSLSSLAKSPMQAIVLVTIISTIACWINWGFGLVIGALFARQIAKQVKGVDYRLLIASAYSGFLVWHAGLSGSIPLKLATPGTDLSTVTNGVVTDPISTNNTIFATFNIIIVLAIFVVLPIINRAMHPSAENVVTIDPELLAEEEEAAYISENMTPADKMENSPILSMLIGIMGLTFIIYYFKKNGFKLNLNIINFIFLFTGIILHGTPRRFLNAVKNAAKGTAGIILQFPFYAGIMGMMTGTNEAGLSLAGVMSNWFVNISNQTTFPFFTFLSAGLVNFFVPSGGGQWAVQAPIMIPAGAQLGVPVAKTAMAIAWGDAWTNMIQPFWALPALGIAGLGARDIMGFCVVDLLITGAIIALGLMLL</sequence>
<feature type="transmembrane region" description="Helical" evidence="1">
    <location>
        <begin position="273"/>
        <end position="291"/>
    </location>
</feature>
<organism evidence="2 3">
    <name type="scientific">Caloranaerobacter azorensis DSM 13643</name>
    <dbReference type="NCBI Taxonomy" id="1121264"/>
    <lineage>
        <taxon>Bacteria</taxon>
        <taxon>Bacillati</taxon>
        <taxon>Bacillota</taxon>
        <taxon>Tissierellia</taxon>
        <taxon>Tissierellales</taxon>
        <taxon>Thermohalobacteraceae</taxon>
        <taxon>Caloranaerobacter</taxon>
    </lineage>
</organism>
<feature type="transmembrane region" description="Helical" evidence="1">
    <location>
        <begin position="248"/>
        <end position="267"/>
    </location>
</feature>
<dbReference type="PANTHER" id="PTHR41983:SF2">
    <property type="entry name" value="SHORT-CHAIN FATTY ACID TRANSPORTER-RELATED"/>
    <property type="match status" value="1"/>
</dbReference>
<feature type="transmembrane region" description="Helical" evidence="1">
    <location>
        <begin position="136"/>
        <end position="153"/>
    </location>
</feature>
<keyword evidence="1" id="KW-0812">Transmembrane</keyword>
<dbReference type="AlphaFoldDB" id="A0A1M5SIS7"/>
<accession>A0A1M5SIS7</accession>
<evidence type="ECO:0000256" key="1">
    <source>
        <dbReference type="SAM" id="Phobius"/>
    </source>
</evidence>
<feature type="transmembrane region" description="Helical" evidence="1">
    <location>
        <begin position="187"/>
        <end position="206"/>
    </location>
</feature>
<dbReference type="InterPro" id="IPR006161">
    <property type="entry name" value="CHP00366"/>
</dbReference>
<evidence type="ECO:0000313" key="2">
    <source>
        <dbReference type="EMBL" id="SHH38310.1"/>
    </source>
</evidence>
<dbReference type="NCBIfam" id="TIGR00366">
    <property type="entry name" value="TIGR00366 family protein"/>
    <property type="match status" value="1"/>
</dbReference>
<feature type="transmembrane region" description="Helical" evidence="1">
    <location>
        <begin position="60"/>
        <end position="77"/>
    </location>
</feature>
<keyword evidence="1" id="KW-1133">Transmembrane helix</keyword>
<evidence type="ECO:0000313" key="3">
    <source>
        <dbReference type="Proteomes" id="UP000183967"/>
    </source>
</evidence>
<feature type="transmembrane region" description="Helical" evidence="1">
    <location>
        <begin position="427"/>
        <end position="448"/>
    </location>
</feature>
<protein>
    <submittedName>
        <fullName evidence="2">Short-chain fatty acids transporter</fullName>
    </submittedName>
</protein>
<feature type="transmembrane region" description="Helical" evidence="1">
    <location>
        <begin position="97"/>
        <end position="124"/>
    </location>
</feature>
<reference evidence="3" key="1">
    <citation type="submission" date="2016-11" db="EMBL/GenBank/DDBJ databases">
        <authorList>
            <person name="Varghese N."/>
            <person name="Submissions S."/>
        </authorList>
    </citation>
    <scope>NUCLEOTIDE SEQUENCE [LARGE SCALE GENOMIC DNA]</scope>
    <source>
        <strain evidence="3">DSM 13643</strain>
    </source>
</reference>
<gene>
    <name evidence="2" type="ORF">SAMN02745135_00611</name>
</gene>
<proteinExistence type="predicted"/>
<dbReference type="RefSeq" id="WP_073195358.1">
    <property type="nucleotide sequence ID" value="NZ_FQXO01000012.1"/>
</dbReference>
<dbReference type="PANTHER" id="PTHR41983">
    <property type="entry name" value="SHORT-CHAIN FATTY ACID TRANSPORTER-RELATED"/>
    <property type="match status" value="1"/>
</dbReference>
<feature type="transmembrane region" description="Helical" evidence="1">
    <location>
        <begin position="20"/>
        <end position="39"/>
    </location>
</feature>
<keyword evidence="3" id="KW-1185">Reference proteome</keyword>
<dbReference type="EMBL" id="FQXO01000012">
    <property type="protein sequence ID" value="SHH38310.1"/>
    <property type="molecule type" value="Genomic_DNA"/>
</dbReference>
<feature type="transmembrane region" description="Helical" evidence="1">
    <location>
        <begin position="345"/>
        <end position="366"/>
    </location>
</feature>
<dbReference type="Pfam" id="PF02667">
    <property type="entry name" value="SCFA_trans"/>
    <property type="match status" value="1"/>
</dbReference>
<dbReference type="Proteomes" id="UP000183967">
    <property type="component" value="Unassembled WGS sequence"/>
</dbReference>
<feature type="transmembrane region" description="Helical" evidence="1">
    <location>
        <begin position="303"/>
        <end position="325"/>
    </location>
</feature>
<name>A0A1M5SIS7_9FIRM</name>